<keyword evidence="3 8" id="KW-0472">Membrane</keyword>
<dbReference type="GO" id="GO:0005886">
    <property type="term" value="C:plasma membrane"/>
    <property type="evidence" value="ECO:0007669"/>
    <property type="project" value="TreeGrafter"/>
</dbReference>
<proteinExistence type="inferred from homology"/>
<evidence type="ECO:0000256" key="1">
    <source>
        <dbReference type="ARBA" id="ARBA00004370"/>
    </source>
</evidence>
<organism evidence="11 12">
    <name type="scientific">Desmophyllum pertusum</name>
    <dbReference type="NCBI Taxonomy" id="174260"/>
    <lineage>
        <taxon>Eukaryota</taxon>
        <taxon>Metazoa</taxon>
        <taxon>Cnidaria</taxon>
        <taxon>Anthozoa</taxon>
        <taxon>Hexacorallia</taxon>
        <taxon>Scleractinia</taxon>
        <taxon>Caryophylliina</taxon>
        <taxon>Caryophylliidae</taxon>
        <taxon>Desmophyllum</taxon>
    </lineage>
</organism>
<accession>A0A9X0CZ85</accession>
<dbReference type="InterPro" id="IPR008972">
    <property type="entry name" value="Cupredoxin"/>
</dbReference>
<keyword evidence="4" id="KW-1015">Disulfide bond</keyword>
<dbReference type="GO" id="GO:0007411">
    <property type="term" value="P:axon guidance"/>
    <property type="evidence" value="ECO:0007669"/>
    <property type="project" value="TreeGrafter"/>
</dbReference>
<dbReference type="PROSITE" id="PS51551">
    <property type="entry name" value="EPHRIN_RBD_2"/>
    <property type="match status" value="1"/>
</dbReference>
<evidence type="ECO:0000256" key="9">
    <source>
        <dbReference type="SAM" id="SignalP"/>
    </source>
</evidence>
<name>A0A9X0CZ85_9CNID</name>
<evidence type="ECO:0000256" key="6">
    <source>
        <dbReference type="PROSITE-ProRule" id="PRU00884"/>
    </source>
</evidence>
<dbReference type="PANTHER" id="PTHR11304">
    <property type="entry name" value="EPHRIN"/>
    <property type="match status" value="1"/>
</dbReference>
<dbReference type="SUPFAM" id="SSF49503">
    <property type="entry name" value="Cupredoxins"/>
    <property type="match status" value="1"/>
</dbReference>
<comment type="similarity">
    <text evidence="6">Belongs to the ephrin family.</text>
</comment>
<evidence type="ECO:0000256" key="5">
    <source>
        <dbReference type="ARBA" id="ARBA00023180"/>
    </source>
</evidence>
<feature type="compositionally biased region" description="Low complexity" evidence="7">
    <location>
        <begin position="205"/>
        <end position="215"/>
    </location>
</feature>
<evidence type="ECO:0000313" key="12">
    <source>
        <dbReference type="Proteomes" id="UP001163046"/>
    </source>
</evidence>
<feature type="domain" description="Ephrin RBD" evidence="10">
    <location>
        <begin position="26"/>
        <end position="186"/>
    </location>
</feature>
<evidence type="ECO:0000256" key="7">
    <source>
        <dbReference type="SAM" id="MobiDB-lite"/>
    </source>
</evidence>
<evidence type="ECO:0000256" key="3">
    <source>
        <dbReference type="ARBA" id="ARBA00023136"/>
    </source>
</evidence>
<dbReference type="GO" id="GO:0046875">
    <property type="term" value="F:ephrin receptor binding"/>
    <property type="evidence" value="ECO:0007669"/>
    <property type="project" value="TreeGrafter"/>
</dbReference>
<dbReference type="InterPro" id="IPR001799">
    <property type="entry name" value="Ephrin_RBD"/>
</dbReference>
<feature type="transmembrane region" description="Helical" evidence="8">
    <location>
        <begin position="234"/>
        <end position="259"/>
    </location>
</feature>
<reference evidence="11" key="1">
    <citation type="submission" date="2023-01" db="EMBL/GenBank/DDBJ databases">
        <title>Genome assembly of the deep-sea coral Lophelia pertusa.</title>
        <authorList>
            <person name="Herrera S."/>
            <person name="Cordes E."/>
        </authorList>
    </citation>
    <scope>NUCLEOTIDE SEQUENCE</scope>
    <source>
        <strain evidence="11">USNM1676648</strain>
        <tissue evidence="11">Polyp</tissue>
    </source>
</reference>
<dbReference type="Proteomes" id="UP001163046">
    <property type="component" value="Unassembled WGS sequence"/>
</dbReference>
<dbReference type="Gene3D" id="2.60.40.420">
    <property type="entry name" value="Cupredoxins - blue copper proteins"/>
    <property type="match status" value="1"/>
</dbReference>
<protein>
    <submittedName>
        <fullName evidence="11">Ephrin-B2a</fullName>
    </submittedName>
</protein>
<dbReference type="AlphaFoldDB" id="A0A9X0CZ85"/>
<dbReference type="PANTHER" id="PTHR11304:SF29">
    <property type="entry name" value="EPHRIN"/>
    <property type="match status" value="1"/>
</dbReference>
<dbReference type="OrthoDB" id="5966309at2759"/>
<evidence type="ECO:0000256" key="4">
    <source>
        <dbReference type="ARBA" id="ARBA00023157"/>
    </source>
</evidence>
<evidence type="ECO:0000259" key="10">
    <source>
        <dbReference type="PROSITE" id="PS51551"/>
    </source>
</evidence>
<feature type="chain" id="PRO_5040983588" evidence="9">
    <location>
        <begin position="24"/>
        <end position="299"/>
    </location>
</feature>
<evidence type="ECO:0000256" key="8">
    <source>
        <dbReference type="SAM" id="Phobius"/>
    </source>
</evidence>
<keyword evidence="2 9" id="KW-0732">Signal</keyword>
<evidence type="ECO:0000256" key="2">
    <source>
        <dbReference type="ARBA" id="ARBA00022729"/>
    </source>
</evidence>
<keyword evidence="8" id="KW-1133">Transmembrane helix</keyword>
<evidence type="ECO:0000313" key="11">
    <source>
        <dbReference type="EMBL" id="KAJ7381015.1"/>
    </source>
</evidence>
<sequence length="299" mass="34066">MYINSHLAVWFALFVRHFQFGWSVVEYYESVEWTPQNHKFHFPKETIQNGEAYHRLSVSPSTKMIVICPHPSTYLHDQQQEIPNEQRYEAVWHVDKQSFLDCKVGNRIGNINRLWLRCDTPMEKLKYDTLVFQRFSADPGSLKFPPGTEHYFIATSDGTKDSLNNTSGGHCDDVANDISMKMMIYVCSNKTDPACNVKTDPPPTSTNTTETTESTLIPGPATQASRKSASWDTWHLLTIIFGVSFAVSLIILSVCLFVVCRRTTDNTTSSETHQLHPEGDENGMENIQIDNTKKNYCRA</sequence>
<keyword evidence="12" id="KW-1185">Reference proteome</keyword>
<keyword evidence="8" id="KW-0812">Transmembrane</keyword>
<dbReference type="GO" id="GO:0048013">
    <property type="term" value="P:ephrin receptor signaling pathway"/>
    <property type="evidence" value="ECO:0007669"/>
    <property type="project" value="TreeGrafter"/>
</dbReference>
<feature type="signal peptide" evidence="9">
    <location>
        <begin position="1"/>
        <end position="23"/>
    </location>
</feature>
<comment type="caution">
    <text evidence="6">Lacks conserved residue(s) required for the propagation of feature annotation.</text>
</comment>
<comment type="subcellular location">
    <subcellularLocation>
        <location evidence="1">Membrane</location>
    </subcellularLocation>
</comment>
<keyword evidence="5" id="KW-0325">Glycoprotein</keyword>
<gene>
    <name evidence="11" type="primary">EFNB2_7</name>
    <name evidence="11" type="ORF">OS493_004610</name>
</gene>
<dbReference type="InterPro" id="IPR031328">
    <property type="entry name" value="Ephrin"/>
</dbReference>
<feature type="region of interest" description="Disordered" evidence="7">
    <location>
        <begin position="267"/>
        <end position="299"/>
    </location>
</feature>
<comment type="caution">
    <text evidence="11">The sequence shown here is derived from an EMBL/GenBank/DDBJ whole genome shotgun (WGS) entry which is preliminary data.</text>
</comment>
<feature type="region of interest" description="Disordered" evidence="7">
    <location>
        <begin position="198"/>
        <end position="223"/>
    </location>
</feature>
<dbReference type="Pfam" id="PF00812">
    <property type="entry name" value="Ephrin"/>
    <property type="match status" value="1"/>
</dbReference>
<dbReference type="EMBL" id="MU826351">
    <property type="protein sequence ID" value="KAJ7381015.1"/>
    <property type="molecule type" value="Genomic_DNA"/>
</dbReference>